<keyword evidence="1" id="KW-0472">Membrane</keyword>
<dbReference type="Pfam" id="PF02517">
    <property type="entry name" value="Rce1-like"/>
    <property type="match status" value="1"/>
</dbReference>
<organism evidence="3">
    <name type="scientific">Flagellimonas sp. MMG031</name>
    <dbReference type="NCBI Taxonomy" id="3158549"/>
    <lineage>
        <taxon>Bacteria</taxon>
        <taxon>Pseudomonadati</taxon>
        <taxon>Bacteroidota</taxon>
        <taxon>Flavobacteriia</taxon>
        <taxon>Flavobacteriales</taxon>
        <taxon>Flavobacteriaceae</taxon>
        <taxon>Flagellimonas</taxon>
    </lineage>
</organism>
<accession>A0AAU7N1U4</accession>
<dbReference type="EC" id="3.4.-.-" evidence="3"/>
<dbReference type="PANTHER" id="PTHR43592:SF15">
    <property type="entry name" value="CAAX AMINO TERMINAL PROTEASE FAMILY PROTEIN"/>
    <property type="match status" value="1"/>
</dbReference>
<dbReference type="RefSeq" id="WP_349352824.1">
    <property type="nucleotide sequence ID" value="NZ_CP157804.1"/>
</dbReference>
<dbReference type="PANTHER" id="PTHR43592">
    <property type="entry name" value="CAAX AMINO TERMINAL PROTEASE"/>
    <property type="match status" value="1"/>
</dbReference>
<dbReference type="EMBL" id="CP157804">
    <property type="protein sequence ID" value="XBQ24619.1"/>
    <property type="molecule type" value="Genomic_DNA"/>
</dbReference>
<feature type="transmembrane region" description="Helical" evidence="1">
    <location>
        <begin position="151"/>
        <end position="174"/>
    </location>
</feature>
<keyword evidence="1" id="KW-1133">Transmembrane helix</keyword>
<evidence type="ECO:0000313" key="3">
    <source>
        <dbReference type="EMBL" id="XBQ24619.1"/>
    </source>
</evidence>
<gene>
    <name evidence="3" type="ORF">ABNE31_06790</name>
</gene>
<dbReference type="InterPro" id="IPR003675">
    <property type="entry name" value="Rce1/LyrA-like_dom"/>
</dbReference>
<dbReference type="GO" id="GO:0080120">
    <property type="term" value="P:CAAX-box protein maturation"/>
    <property type="evidence" value="ECO:0007669"/>
    <property type="project" value="UniProtKB-ARBA"/>
</dbReference>
<feature type="transmembrane region" description="Helical" evidence="1">
    <location>
        <begin position="99"/>
        <end position="119"/>
    </location>
</feature>
<reference evidence="3" key="1">
    <citation type="submission" date="2024-05" db="EMBL/GenBank/DDBJ databases">
        <title>Draft Genome Sequences of Flagellimonas sp. MMG031 and Marinobacter sp. MMG032 Isolated from the dinoflagellate Symbiodinium pilosum.</title>
        <authorList>
            <person name="Shikuma N.J."/>
            <person name="Farrell M.V."/>
        </authorList>
    </citation>
    <scope>NUCLEOTIDE SEQUENCE</scope>
    <source>
        <strain evidence="3">MMG031</strain>
    </source>
</reference>
<name>A0AAU7N1U4_9FLAO</name>
<sequence>MIFIWGSLVMVNLYSNPKGFISYLGFSDSNSGTPLGWVLALLTVVIYCGSAAKLSEVWNYMFKLDKLKLTAIIAAVFAGIMEEVIYRKWIMDYLATHDYSYAVQVILSGLAFGVVHLIWGIKNLKAGVNAFISTAILGFALAIVYLASNRSLAPCIVAHFAITGLIEPGLLIAAKNNTLNYW</sequence>
<protein>
    <submittedName>
        <fullName evidence="3">CPBP family intramembrane glutamic endopeptidase</fullName>
        <ecNumber evidence="3">3.4.-.-</ecNumber>
    </submittedName>
</protein>
<proteinExistence type="predicted"/>
<dbReference type="AlphaFoldDB" id="A0AAU7N1U4"/>
<keyword evidence="3" id="KW-0378">Hydrolase</keyword>
<dbReference type="GO" id="GO:0004175">
    <property type="term" value="F:endopeptidase activity"/>
    <property type="evidence" value="ECO:0007669"/>
    <property type="project" value="UniProtKB-ARBA"/>
</dbReference>
<keyword evidence="1" id="KW-0812">Transmembrane</keyword>
<feature type="transmembrane region" description="Helical" evidence="1">
    <location>
        <begin position="35"/>
        <end position="55"/>
    </location>
</feature>
<evidence type="ECO:0000256" key="1">
    <source>
        <dbReference type="SAM" id="Phobius"/>
    </source>
</evidence>
<dbReference type="KEGG" id="fld:ABNE31_06790"/>
<feature type="transmembrane region" description="Helical" evidence="1">
    <location>
        <begin position="67"/>
        <end position="87"/>
    </location>
</feature>
<feature type="domain" description="CAAX prenyl protease 2/Lysostaphin resistance protein A-like" evidence="2">
    <location>
        <begin position="69"/>
        <end position="162"/>
    </location>
</feature>
<evidence type="ECO:0000259" key="2">
    <source>
        <dbReference type="Pfam" id="PF02517"/>
    </source>
</evidence>
<feature type="transmembrane region" description="Helical" evidence="1">
    <location>
        <begin position="126"/>
        <end position="145"/>
    </location>
</feature>